<keyword evidence="1" id="KW-0472">Membrane</keyword>
<keyword evidence="1" id="KW-1133">Transmembrane helix</keyword>
<keyword evidence="1" id="KW-0812">Transmembrane</keyword>
<feature type="transmembrane region" description="Helical" evidence="1">
    <location>
        <begin position="36"/>
        <end position="54"/>
    </location>
</feature>
<evidence type="ECO:0000313" key="3">
    <source>
        <dbReference type="Proteomes" id="UP000800038"/>
    </source>
</evidence>
<organism evidence="2 3">
    <name type="scientific">Clathrospora elynae</name>
    <dbReference type="NCBI Taxonomy" id="706981"/>
    <lineage>
        <taxon>Eukaryota</taxon>
        <taxon>Fungi</taxon>
        <taxon>Dikarya</taxon>
        <taxon>Ascomycota</taxon>
        <taxon>Pezizomycotina</taxon>
        <taxon>Dothideomycetes</taxon>
        <taxon>Pleosporomycetidae</taxon>
        <taxon>Pleosporales</taxon>
        <taxon>Diademaceae</taxon>
        <taxon>Clathrospora</taxon>
    </lineage>
</organism>
<evidence type="ECO:0000256" key="1">
    <source>
        <dbReference type="SAM" id="Phobius"/>
    </source>
</evidence>
<keyword evidence="3" id="KW-1185">Reference proteome</keyword>
<name>A0A6A5SDA7_9PLEO</name>
<accession>A0A6A5SDA7</accession>
<evidence type="ECO:0000313" key="2">
    <source>
        <dbReference type="EMBL" id="KAF1937680.1"/>
    </source>
</evidence>
<gene>
    <name evidence="2" type="ORF">EJ02DRAFT_458529</name>
</gene>
<dbReference type="Proteomes" id="UP000800038">
    <property type="component" value="Unassembled WGS sequence"/>
</dbReference>
<dbReference type="AlphaFoldDB" id="A0A6A5SDA7"/>
<protein>
    <submittedName>
        <fullName evidence="2">Uncharacterized protein</fullName>
    </submittedName>
</protein>
<dbReference type="EMBL" id="ML976129">
    <property type="protein sequence ID" value="KAF1937680.1"/>
    <property type="molecule type" value="Genomic_DNA"/>
</dbReference>
<reference evidence="2" key="1">
    <citation type="journal article" date="2020" name="Stud. Mycol.">
        <title>101 Dothideomycetes genomes: a test case for predicting lifestyles and emergence of pathogens.</title>
        <authorList>
            <person name="Haridas S."/>
            <person name="Albert R."/>
            <person name="Binder M."/>
            <person name="Bloem J."/>
            <person name="Labutti K."/>
            <person name="Salamov A."/>
            <person name="Andreopoulos B."/>
            <person name="Baker S."/>
            <person name="Barry K."/>
            <person name="Bills G."/>
            <person name="Bluhm B."/>
            <person name="Cannon C."/>
            <person name="Castanera R."/>
            <person name="Culley D."/>
            <person name="Daum C."/>
            <person name="Ezra D."/>
            <person name="Gonzalez J."/>
            <person name="Henrissat B."/>
            <person name="Kuo A."/>
            <person name="Liang C."/>
            <person name="Lipzen A."/>
            <person name="Lutzoni F."/>
            <person name="Magnuson J."/>
            <person name="Mondo S."/>
            <person name="Nolan M."/>
            <person name="Ohm R."/>
            <person name="Pangilinan J."/>
            <person name="Park H.-J."/>
            <person name="Ramirez L."/>
            <person name="Alfaro M."/>
            <person name="Sun H."/>
            <person name="Tritt A."/>
            <person name="Yoshinaga Y."/>
            <person name="Zwiers L.-H."/>
            <person name="Turgeon B."/>
            <person name="Goodwin S."/>
            <person name="Spatafora J."/>
            <person name="Crous P."/>
            <person name="Grigoriev I."/>
        </authorList>
    </citation>
    <scope>NUCLEOTIDE SEQUENCE</scope>
    <source>
        <strain evidence="2">CBS 161.51</strain>
    </source>
</reference>
<sequence>MNSKVSSDNSPFTGFGKNTKRRLPLFRTKVEDYSLAFRYSAVVLFVLACSVFTLHTKPERTRRIPLWTSFFTSTIFRVLEINTFNMQWGGEDRSWYWLLDMFLIRFLLVELLALSYCSEPPGVEELLMSLHSNKINGLRPEASKKLTG</sequence>
<proteinExistence type="predicted"/>